<name>U5CVH8_AMBTC</name>
<dbReference type="Gramene" id="ERN17331">
    <property type="protein sequence ID" value="ERN17331"/>
    <property type="gene ID" value="AMTR_s00037p00115660"/>
</dbReference>
<dbReference type="EMBL" id="KI392350">
    <property type="protein sequence ID" value="ERN17331.1"/>
    <property type="molecule type" value="Genomic_DNA"/>
</dbReference>
<protein>
    <submittedName>
        <fullName evidence="1">Uncharacterized protein</fullName>
    </submittedName>
</protein>
<accession>U5CVH8</accession>
<dbReference type="HOGENOM" id="CLU_1919888_0_0_1"/>
<sequence length="132" mass="14763">MLRRLIVVAETNIHVSVLLELFGRMRGGAAGITIDLPLIHLLCSRSIAGHSSFARAWKQATLPPIYGRPVIIYRHITPYRSAMQSSNGTSLPCNASGPDRNHWQGSYMMPVQYGCSDDYCCWLPYLPDLLPF</sequence>
<dbReference type="AlphaFoldDB" id="U5CVH8"/>
<gene>
    <name evidence="1" type="ORF">AMTR_s00037p00115660</name>
</gene>
<proteinExistence type="predicted"/>
<reference evidence="2" key="1">
    <citation type="journal article" date="2013" name="Science">
        <title>The Amborella genome and the evolution of flowering plants.</title>
        <authorList>
            <consortium name="Amborella Genome Project"/>
        </authorList>
    </citation>
    <scope>NUCLEOTIDE SEQUENCE [LARGE SCALE GENOMIC DNA]</scope>
</reference>
<evidence type="ECO:0000313" key="2">
    <source>
        <dbReference type="Proteomes" id="UP000017836"/>
    </source>
</evidence>
<organism evidence="1 2">
    <name type="scientific">Amborella trichopoda</name>
    <dbReference type="NCBI Taxonomy" id="13333"/>
    <lineage>
        <taxon>Eukaryota</taxon>
        <taxon>Viridiplantae</taxon>
        <taxon>Streptophyta</taxon>
        <taxon>Embryophyta</taxon>
        <taxon>Tracheophyta</taxon>
        <taxon>Spermatophyta</taxon>
        <taxon>Magnoliopsida</taxon>
        <taxon>Amborellales</taxon>
        <taxon>Amborellaceae</taxon>
        <taxon>Amborella</taxon>
    </lineage>
</organism>
<evidence type="ECO:0000313" key="1">
    <source>
        <dbReference type="EMBL" id="ERN17331.1"/>
    </source>
</evidence>
<dbReference type="Proteomes" id="UP000017836">
    <property type="component" value="Unassembled WGS sequence"/>
</dbReference>
<keyword evidence="2" id="KW-1185">Reference proteome</keyword>